<dbReference type="OMA" id="DCVADEI"/>
<dbReference type="OrthoDB" id="753138at2759"/>
<dbReference type="PANTHER" id="PTHR33976:SF2">
    <property type="entry name" value="GLYCOPROTEIN MEMBRANE GPI-ANCHORED"/>
    <property type="match status" value="1"/>
</dbReference>
<dbReference type="PANTHER" id="PTHR33976">
    <property type="entry name" value="OS07G0645000 PROTEIN"/>
    <property type="match status" value="1"/>
</dbReference>
<dbReference type="AlphaFoldDB" id="A0A151TW19"/>
<keyword evidence="1" id="KW-0812">Transmembrane</keyword>
<organism evidence="4 5">
    <name type="scientific">Cajanus cajan</name>
    <name type="common">Pigeon pea</name>
    <name type="synonym">Cajanus indicus</name>
    <dbReference type="NCBI Taxonomy" id="3821"/>
    <lineage>
        <taxon>Eukaryota</taxon>
        <taxon>Viridiplantae</taxon>
        <taxon>Streptophyta</taxon>
        <taxon>Embryophyta</taxon>
        <taxon>Tracheophyta</taxon>
        <taxon>Spermatophyta</taxon>
        <taxon>Magnoliopsida</taxon>
        <taxon>eudicotyledons</taxon>
        <taxon>Gunneridae</taxon>
        <taxon>Pentapetalae</taxon>
        <taxon>rosids</taxon>
        <taxon>fabids</taxon>
        <taxon>Fabales</taxon>
        <taxon>Fabaceae</taxon>
        <taxon>Papilionoideae</taxon>
        <taxon>50 kb inversion clade</taxon>
        <taxon>NPAAA clade</taxon>
        <taxon>indigoferoid/millettioid clade</taxon>
        <taxon>Phaseoleae</taxon>
        <taxon>Cajanus</taxon>
    </lineage>
</organism>
<dbReference type="EMBL" id="CM003605">
    <property type="protein sequence ID" value="KYP71240.1"/>
    <property type="molecule type" value="Genomic_DNA"/>
</dbReference>
<keyword evidence="2" id="KW-0732">Signal</keyword>
<dbReference type="STRING" id="3821.A0A151TW19"/>
<sequence length="195" mass="21376">MGAFKLGLLLALVFAFILFSNPVLSNDKEDSVFKGINSYRQTKNLPPLNRVPKATCLADEVADEIEDMPCQNVNQFYPSSVPGGNLKIPNLQKHIDKCDININTTTDGVILPVCVSKLEPTIVLSNYTHSDQYAQFLNNSKYTGAGLGSEDDWMVLVLTTNTTTGSFTASTSVHATVASVKLLFLAFMLVLINYY</sequence>
<dbReference type="Pfam" id="PF25884">
    <property type="entry name" value="At5g19230"/>
    <property type="match status" value="1"/>
</dbReference>
<evidence type="ECO:0000256" key="2">
    <source>
        <dbReference type="SAM" id="SignalP"/>
    </source>
</evidence>
<keyword evidence="5" id="KW-1185">Reference proteome</keyword>
<keyword evidence="1" id="KW-1133">Transmembrane helix</keyword>
<dbReference type="Gramene" id="C.cajan_10199.t">
    <property type="protein sequence ID" value="C.cajan_10199.t"/>
    <property type="gene ID" value="C.cajan_10199"/>
</dbReference>
<evidence type="ECO:0000256" key="1">
    <source>
        <dbReference type="SAM" id="Phobius"/>
    </source>
</evidence>
<evidence type="ECO:0000259" key="3">
    <source>
        <dbReference type="Pfam" id="PF25884"/>
    </source>
</evidence>
<proteinExistence type="predicted"/>
<evidence type="ECO:0000313" key="5">
    <source>
        <dbReference type="Proteomes" id="UP000075243"/>
    </source>
</evidence>
<protein>
    <submittedName>
        <fullName evidence="4">GPI-anchored protein At3g06035 family</fullName>
    </submittedName>
</protein>
<gene>
    <name evidence="4" type="ORF">KK1_010489</name>
</gene>
<keyword evidence="1" id="KW-0472">Membrane</keyword>
<name>A0A151TW19_CAJCA</name>
<accession>A0A151TW19</accession>
<reference evidence="4 5" key="1">
    <citation type="journal article" date="2012" name="Nat. Biotechnol.">
        <title>Draft genome sequence of pigeonpea (Cajanus cajan), an orphan legume crop of resource-poor farmers.</title>
        <authorList>
            <person name="Varshney R.K."/>
            <person name="Chen W."/>
            <person name="Li Y."/>
            <person name="Bharti A.K."/>
            <person name="Saxena R.K."/>
            <person name="Schlueter J.A."/>
            <person name="Donoghue M.T."/>
            <person name="Azam S."/>
            <person name="Fan G."/>
            <person name="Whaley A.M."/>
            <person name="Farmer A.D."/>
            <person name="Sheridan J."/>
            <person name="Iwata A."/>
            <person name="Tuteja R."/>
            <person name="Penmetsa R.V."/>
            <person name="Wu W."/>
            <person name="Upadhyaya H.D."/>
            <person name="Yang S.P."/>
            <person name="Shah T."/>
            <person name="Saxena K.B."/>
            <person name="Michael T."/>
            <person name="McCombie W.R."/>
            <person name="Yang B."/>
            <person name="Zhang G."/>
            <person name="Yang H."/>
            <person name="Wang J."/>
            <person name="Spillane C."/>
            <person name="Cook D.R."/>
            <person name="May G.D."/>
            <person name="Xu X."/>
            <person name="Jackson S.A."/>
        </authorList>
    </citation>
    <scope>NUCLEOTIDE SEQUENCE [LARGE SCALE GENOMIC DNA]</scope>
    <source>
        <strain evidence="5">cv. Asha</strain>
    </source>
</reference>
<feature type="chain" id="PRO_5007589338" evidence="2">
    <location>
        <begin position="26"/>
        <end position="195"/>
    </location>
</feature>
<dbReference type="Proteomes" id="UP000075243">
    <property type="component" value="Chromosome 3"/>
</dbReference>
<feature type="transmembrane region" description="Helical" evidence="1">
    <location>
        <begin position="173"/>
        <end position="194"/>
    </location>
</feature>
<dbReference type="InterPro" id="IPR059083">
    <property type="entry name" value="At5g19230_dom"/>
</dbReference>
<dbReference type="InterPro" id="IPR045285">
    <property type="entry name" value="At5g19230-like"/>
</dbReference>
<feature type="domain" description="Uncharacterized GPI-anchored protein At5g19230-like" evidence="3">
    <location>
        <begin position="29"/>
        <end position="158"/>
    </location>
</feature>
<evidence type="ECO:0000313" key="4">
    <source>
        <dbReference type="EMBL" id="KYP71240.1"/>
    </source>
</evidence>
<feature type="signal peptide" evidence="2">
    <location>
        <begin position="1"/>
        <end position="25"/>
    </location>
</feature>